<dbReference type="OrthoDB" id="5179380at2"/>
<reference evidence="11" key="1">
    <citation type="submission" date="2017-10" db="EMBL/GenBank/DDBJ databases">
        <authorList>
            <person name="Kravchenko I.K."/>
            <person name="Grouzdev D.S."/>
        </authorList>
    </citation>
    <scope>NUCLEOTIDE SEQUENCE [LARGE SCALE GENOMIC DNA]</scope>
    <source>
        <strain evidence="11">B2</strain>
    </source>
</reference>
<keyword evidence="11" id="KW-1185">Reference proteome</keyword>
<evidence type="ECO:0000256" key="3">
    <source>
        <dbReference type="ARBA" id="ARBA00023224"/>
    </source>
</evidence>
<dbReference type="PANTHER" id="PTHR32089:SF112">
    <property type="entry name" value="LYSOZYME-LIKE PROTEIN-RELATED"/>
    <property type="match status" value="1"/>
</dbReference>
<name>A0A2B8B9S8_9PROT</name>
<feature type="domain" description="HAMP" evidence="9">
    <location>
        <begin position="72"/>
        <end position="125"/>
    </location>
</feature>
<keyword evidence="2" id="KW-0997">Cell inner membrane</keyword>
<dbReference type="RefSeq" id="WP_098740358.1">
    <property type="nucleotide sequence ID" value="NZ_PDKW01000043.1"/>
</dbReference>
<dbReference type="GO" id="GO:0007165">
    <property type="term" value="P:signal transduction"/>
    <property type="evidence" value="ECO:0007669"/>
    <property type="project" value="UniProtKB-KW"/>
</dbReference>
<sequence>MTNSSSPSKPSSKPSSSGASSLTRAGGLAVLAGVALAALLVADLLQMGGLALRAGLAVAGLAALGGALLFLRRAGAAVDLLTRVNRAVAAGDFEARVIGIREGGALGELMHATNDAIDRTDAFVREATASMHAVSEHKYFRRIVLRGMQGGFLHASRTINAATESISQKVAGFAGVTQRFEGQIQSVCSEVADTAHRLEVSARTMETDATQATGKASSVAASAAQTGSNVGSVAAATEELSASIADISRQIGDVARVAESAVGEAERSNALVGTLSGAARTVGDVVTLINDIASQTNLLALNATIEAARAGEAGKGFAVVAQEVKRLADQTAKATGDIAAQISAIQSSTDEAVTSIVGIGHTIQSINRIAAGISAGIEQQGSAVREIVVNMEQAAAGTRAVSDDIRDVTDAAGRTSGTAHEVFAASGRMAAEADRLTREVQHFLDEMHRVA</sequence>
<evidence type="ECO:0000313" key="11">
    <source>
        <dbReference type="Proteomes" id="UP000225379"/>
    </source>
</evidence>
<evidence type="ECO:0000256" key="6">
    <source>
        <dbReference type="SAM" id="Phobius"/>
    </source>
</evidence>
<dbReference type="InterPro" id="IPR003660">
    <property type="entry name" value="HAMP_dom"/>
</dbReference>
<evidence type="ECO:0000256" key="2">
    <source>
        <dbReference type="ARBA" id="ARBA00022519"/>
    </source>
</evidence>
<keyword evidence="2" id="KW-1003">Cell membrane</keyword>
<keyword evidence="6" id="KW-1133">Transmembrane helix</keyword>
<dbReference type="SMART" id="SM00283">
    <property type="entry name" value="MA"/>
    <property type="match status" value="1"/>
</dbReference>
<dbReference type="PROSITE" id="PS50111">
    <property type="entry name" value="CHEMOTAXIS_TRANSDUC_2"/>
    <property type="match status" value="1"/>
</dbReference>
<dbReference type="Proteomes" id="UP000225379">
    <property type="component" value="Unassembled WGS sequence"/>
</dbReference>
<evidence type="ECO:0000259" key="7">
    <source>
        <dbReference type="PROSITE" id="PS50111"/>
    </source>
</evidence>
<comment type="similarity">
    <text evidence="4">Belongs to the methyl-accepting chemotaxis (MCP) protein family.</text>
</comment>
<keyword evidence="3 5" id="KW-0807">Transducer</keyword>
<feature type="domain" description="T-SNARE coiled-coil homology" evidence="8">
    <location>
        <begin position="346"/>
        <end position="408"/>
    </location>
</feature>
<evidence type="ECO:0000256" key="1">
    <source>
        <dbReference type="ARBA" id="ARBA00004429"/>
    </source>
</evidence>
<dbReference type="InterPro" id="IPR004089">
    <property type="entry name" value="MCPsignal_dom"/>
</dbReference>
<dbReference type="SUPFAM" id="SSF58104">
    <property type="entry name" value="Methyl-accepting chemotaxis protein (MCP) signaling domain"/>
    <property type="match status" value="1"/>
</dbReference>
<dbReference type="EMBL" id="PDKW01000043">
    <property type="protein sequence ID" value="PGH54318.1"/>
    <property type="molecule type" value="Genomic_DNA"/>
</dbReference>
<accession>A0A2B8B9S8</accession>
<feature type="transmembrane region" description="Helical" evidence="6">
    <location>
        <begin position="50"/>
        <end position="71"/>
    </location>
</feature>
<feature type="transmembrane region" description="Helical" evidence="6">
    <location>
        <begin position="21"/>
        <end position="44"/>
    </location>
</feature>
<dbReference type="PROSITE" id="PS50885">
    <property type="entry name" value="HAMP"/>
    <property type="match status" value="1"/>
</dbReference>
<keyword evidence="6" id="KW-0812">Transmembrane</keyword>
<dbReference type="PANTHER" id="PTHR32089">
    <property type="entry name" value="METHYL-ACCEPTING CHEMOTAXIS PROTEIN MCPB"/>
    <property type="match status" value="1"/>
</dbReference>
<evidence type="ECO:0000256" key="4">
    <source>
        <dbReference type="ARBA" id="ARBA00029447"/>
    </source>
</evidence>
<dbReference type="PROSITE" id="PS50192">
    <property type="entry name" value="T_SNARE"/>
    <property type="match status" value="1"/>
</dbReference>
<evidence type="ECO:0000259" key="8">
    <source>
        <dbReference type="PROSITE" id="PS50192"/>
    </source>
</evidence>
<protein>
    <submittedName>
        <fullName evidence="10">Chemotaxis protein</fullName>
    </submittedName>
</protein>
<keyword evidence="6" id="KW-0472">Membrane</keyword>
<gene>
    <name evidence="10" type="ORF">CRT60_31450</name>
</gene>
<comment type="caution">
    <text evidence="10">The sequence shown here is derived from an EMBL/GenBank/DDBJ whole genome shotgun (WGS) entry which is preliminary data.</text>
</comment>
<feature type="domain" description="Methyl-accepting transducer" evidence="7">
    <location>
        <begin position="194"/>
        <end position="430"/>
    </location>
</feature>
<dbReference type="GO" id="GO:0005886">
    <property type="term" value="C:plasma membrane"/>
    <property type="evidence" value="ECO:0007669"/>
    <property type="project" value="UniProtKB-SubCell"/>
</dbReference>
<dbReference type="InterPro" id="IPR000727">
    <property type="entry name" value="T_SNARE_dom"/>
</dbReference>
<evidence type="ECO:0000259" key="9">
    <source>
        <dbReference type="PROSITE" id="PS50885"/>
    </source>
</evidence>
<evidence type="ECO:0000256" key="5">
    <source>
        <dbReference type="PROSITE-ProRule" id="PRU00284"/>
    </source>
</evidence>
<dbReference type="AlphaFoldDB" id="A0A2B8B9S8"/>
<organism evidence="10 11">
    <name type="scientific">Azospirillum palustre</name>
    <dbReference type="NCBI Taxonomy" id="2044885"/>
    <lineage>
        <taxon>Bacteria</taxon>
        <taxon>Pseudomonadati</taxon>
        <taxon>Pseudomonadota</taxon>
        <taxon>Alphaproteobacteria</taxon>
        <taxon>Rhodospirillales</taxon>
        <taxon>Azospirillaceae</taxon>
        <taxon>Azospirillum</taxon>
    </lineage>
</organism>
<comment type="subcellular location">
    <subcellularLocation>
        <location evidence="1">Cell inner membrane</location>
        <topology evidence="1">Multi-pass membrane protein</topology>
    </subcellularLocation>
</comment>
<dbReference type="Pfam" id="PF00015">
    <property type="entry name" value="MCPsignal"/>
    <property type="match status" value="1"/>
</dbReference>
<proteinExistence type="inferred from homology"/>
<evidence type="ECO:0000313" key="10">
    <source>
        <dbReference type="EMBL" id="PGH54318.1"/>
    </source>
</evidence>
<dbReference type="Gene3D" id="1.10.287.950">
    <property type="entry name" value="Methyl-accepting chemotaxis protein"/>
    <property type="match status" value="1"/>
</dbReference>